<dbReference type="Pfam" id="PF01966">
    <property type="entry name" value="HD"/>
    <property type="match status" value="1"/>
</dbReference>
<dbReference type="NCBIfam" id="NF002829">
    <property type="entry name" value="PRK03007.1"/>
    <property type="match status" value="1"/>
</dbReference>
<dbReference type="HAMAP" id="MF_01212">
    <property type="entry name" value="dGTPase_type2"/>
    <property type="match status" value="1"/>
</dbReference>
<name>A0ABN5PSM9_9ACTO</name>
<dbReference type="InterPro" id="IPR023023">
    <property type="entry name" value="dNTPase_2"/>
</dbReference>
<dbReference type="Proteomes" id="UP000273001">
    <property type="component" value="Chromosome"/>
</dbReference>
<dbReference type="InterPro" id="IPR050135">
    <property type="entry name" value="dGTPase-like"/>
</dbReference>
<dbReference type="InterPro" id="IPR006674">
    <property type="entry name" value="HD_domain"/>
</dbReference>
<evidence type="ECO:0000256" key="2">
    <source>
        <dbReference type="HAMAP-Rule" id="MF_01212"/>
    </source>
</evidence>
<dbReference type="InterPro" id="IPR003607">
    <property type="entry name" value="HD/PDEase_dom"/>
</dbReference>
<evidence type="ECO:0000256" key="1">
    <source>
        <dbReference type="ARBA" id="ARBA00022801"/>
    </source>
</evidence>
<dbReference type="Pfam" id="PF13286">
    <property type="entry name" value="HD_assoc"/>
    <property type="match status" value="1"/>
</dbReference>
<dbReference type="PANTHER" id="PTHR11373:SF32">
    <property type="entry name" value="DEOXYGUANOSINETRIPHOSPHATE TRIPHOSPHOHYDROLASE"/>
    <property type="match status" value="1"/>
</dbReference>
<evidence type="ECO:0000313" key="6">
    <source>
        <dbReference type="Proteomes" id="UP000273001"/>
    </source>
</evidence>
<reference evidence="5 6" key="1">
    <citation type="submission" date="2018-09" db="EMBL/GenBank/DDBJ databases">
        <authorList>
            <person name="Li J."/>
        </authorList>
    </citation>
    <scope>NUCLEOTIDE SEQUENCE [LARGE SCALE GENOMIC DNA]</scope>
    <source>
        <strain evidence="5 6">2129</strain>
    </source>
</reference>
<keyword evidence="6" id="KW-1185">Reference proteome</keyword>
<feature type="domain" description="HD" evidence="4">
    <location>
        <begin position="84"/>
        <end position="241"/>
    </location>
</feature>
<organism evidence="5 6">
    <name type="scientific">Actinomyces lilanjuaniae</name>
    <dbReference type="NCBI Taxonomy" id="2321394"/>
    <lineage>
        <taxon>Bacteria</taxon>
        <taxon>Bacillati</taxon>
        <taxon>Actinomycetota</taxon>
        <taxon>Actinomycetes</taxon>
        <taxon>Actinomycetales</taxon>
        <taxon>Actinomycetaceae</taxon>
        <taxon>Actinomyces</taxon>
    </lineage>
</organism>
<accession>A0ABN5PSM9</accession>
<dbReference type="RefSeq" id="WP_120205839.1">
    <property type="nucleotide sequence ID" value="NZ_CP032514.1"/>
</dbReference>
<dbReference type="InterPro" id="IPR006261">
    <property type="entry name" value="dGTPase"/>
</dbReference>
<evidence type="ECO:0000256" key="3">
    <source>
        <dbReference type="SAM" id="MobiDB-lite"/>
    </source>
</evidence>
<dbReference type="Gene3D" id="1.10.3210.10">
    <property type="entry name" value="Hypothetical protein af1432"/>
    <property type="match status" value="1"/>
</dbReference>
<comment type="similarity">
    <text evidence="2">Belongs to the dGTPase family. Type 2 subfamily.</text>
</comment>
<evidence type="ECO:0000259" key="4">
    <source>
        <dbReference type="PROSITE" id="PS51831"/>
    </source>
</evidence>
<dbReference type="NCBIfam" id="TIGR01353">
    <property type="entry name" value="dGTP_triPase"/>
    <property type="match status" value="1"/>
</dbReference>
<dbReference type="EMBL" id="CP032514">
    <property type="protein sequence ID" value="AYD90828.1"/>
    <property type="molecule type" value="Genomic_DNA"/>
</dbReference>
<gene>
    <name evidence="5" type="ORF">D5R93_05620</name>
</gene>
<sequence length="449" mass="49122">MPVCLPLPEPSERNLPQPDGEPYGSRTGYSTHDVERYVPESAKNPQRTPFERDRARVLHSSALRRLGAKTQVLGPAADDFVRTRLTHSLEVAQVGRALGQALGCDPDLVDAACLSHDLGHPPYGHNGEKALDRVADGIGGFEGNAQTVRILTRLEPKALDPAGRPVGLNLTRASLDAVAKYPWAKGAGPDEGQNHDRTYRVKFGVYDSDLEVFDWMRQGVPGTRRCVEAQVMDLSDDVAYSVHDVEDAVALGRMDPARLRRPGEVEELVEDTRTWYGTEVSADALGSAWERLVSQPYWIGSYSGSVADAARLKNLTSELIGRFVSAVAQATRDDAGQGPLTRHEADLVIPQDTAEEILVLKGAAVRYVMAPREQEPVYLRQRTIIFDLAEVLMEGDGSVLDPSLRPAWEEAADDAGRLRVVVDQIASLTDTSARSWHARLCGMFSEVPA</sequence>
<keyword evidence="1 2" id="KW-0378">Hydrolase</keyword>
<dbReference type="SMART" id="SM00471">
    <property type="entry name" value="HDc"/>
    <property type="match status" value="1"/>
</dbReference>
<protein>
    <recommendedName>
        <fullName evidence="2">Deoxyguanosinetriphosphate triphosphohydrolase-like protein</fullName>
    </recommendedName>
</protein>
<dbReference type="InterPro" id="IPR026875">
    <property type="entry name" value="PHydrolase_assoc_dom"/>
</dbReference>
<evidence type="ECO:0000313" key="5">
    <source>
        <dbReference type="EMBL" id="AYD90828.1"/>
    </source>
</evidence>
<dbReference type="SUPFAM" id="SSF109604">
    <property type="entry name" value="HD-domain/PDEase-like"/>
    <property type="match status" value="1"/>
</dbReference>
<proteinExistence type="inferred from homology"/>
<dbReference type="PANTHER" id="PTHR11373">
    <property type="entry name" value="DEOXYNUCLEOSIDE TRIPHOSPHATE TRIPHOSPHOHYDROLASE"/>
    <property type="match status" value="1"/>
</dbReference>
<dbReference type="CDD" id="cd00077">
    <property type="entry name" value="HDc"/>
    <property type="match status" value="1"/>
</dbReference>
<dbReference type="PROSITE" id="PS51831">
    <property type="entry name" value="HD"/>
    <property type="match status" value="1"/>
</dbReference>
<feature type="region of interest" description="Disordered" evidence="3">
    <location>
        <begin position="1"/>
        <end position="30"/>
    </location>
</feature>